<protein>
    <recommendedName>
        <fullName evidence="12">dihydrouracil dehydrogenase (NAD(+))</fullName>
        <ecNumber evidence="12">1.3.1.1</ecNumber>
    </recommendedName>
    <alternativeName>
        <fullName evidence="7">Dihydrothymine dehydrogenase</fullName>
    </alternativeName>
    <alternativeName>
        <fullName evidence="6">Dihydrouracil dehydrogenase</fullName>
    </alternativeName>
</protein>
<comment type="catalytic activity">
    <reaction evidence="9">
        <text>5,6-dihydrouracil + NAD(+) = uracil + NADH + H(+)</text>
        <dbReference type="Rhea" id="RHEA:20189"/>
        <dbReference type="ChEBI" id="CHEBI:15378"/>
        <dbReference type="ChEBI" id="CHEBI:15901"/>
        <dbReference type="ChEBI" id="CHEBI:17568"/>
        <dbReference type="ChEBI" id="CHEBI:57540"/>
        <dbReference type="ChEBI" id="CHEBI:57945"/>
        <dbReference type="EC" id="1.3.1.1"/>
    </reaction>
</comment>
<evidence type="ECO:0000256" key="11">
    <source>
        <dbReference type="ARBA" id="ARBA00049714"/>
    </source>
</evidence>
<evidence type="ECO:0000259" key="13">
    <source>
        <dbReference type="PROSITE" id="PS51379"/>
    </source>
</evidence>
<dbReference type="RefSeq" id="WP_093315481.1">
    <property type="nucleotide sequence ID" value="NZ_FNPV01000012.1"/>
</dbReference>
<evidence type="ECO:0000256" key="1">
    <source>
        <dbReference type="ARBA" id="ARBA00010804"/>
    </source>
</evidence>
<accession>A0A1H3R4A6</accession>
<dbReference type="InterPro" id="IPR017896">
    <property type="entry name" value="4Fe4S_Fe-S-bd"/>
</dbReference>
<dbReference type="InterPro" id="IPR013785">
    <property type="entry name" value="Aldolase_TIM"/>
</dbReference>
<dbReference type="Gene3D" id="3.30.70.20">
    <property type="match status" value="1"/>
</dbReference>
<organism evidence="14 15">
    <name type="scientific">Tindallia californiensis</name>
    <dbReference type="NCBI Taxonomy" id="159292"/>
    <lineage>
        <taxon>Bacteria</taxon>
        <taxon>Bacillati</taxon>
        <taxon>Bacillota</taxon>
        <taxon>Clostridia</taxon>
        <taxon>Peptostreptococcales</taxon>
        <taxon>Tindalliaceae</taxon>
        <taxon>Tindallia</taxon>
    </lineage>
</organism>
<dbReference type="GO" id="GO:0002058">
    <property type="term" value="F:uracil binding"/>
    <property type="evidence" value="ECO:0007669"/>
    <property type="project" value="TreeGrafter"/>
</dbReference>
<evidence type="ECO:0000256" key="8">
    <source>
        <dbReference type="ARBA" id="ARBA00047685"/>
    </source>
</evidence>
<dbReference type="GO" id="GO:0005737">
    <property type="term" value="C:cytoplasm"/>
    <property type="evidence" value="ECO:0007669"/>
    <property type="project" value="InterPro"/>
</dbReference>
<keyword evidence="4" id="KW-0408">Iron</keyword>
<dbReference type="GO" id="GO:0050661">
    <property type="term" value="F:NADP binding"/>
    <property type="evidence" value="ECO:0007669"/>
    <property type="project" value="TreeGrafter"/>
</dbReference>
<dbReference type="PROSITE" id="PS51379">
    <property type="entry name" value="4FE4S_FER_2"/>
    <property type="match status" value="1"/>
</dbReference>
<sequence length="372" mass="40023">MDLRTKFIGLNLNNPLIVSAGPLTGTGEGMVKAMEQGAGAVVTKTIVNEIRPNVKPRVMYKEKGLYNIELYSDYSLEKWEQEITYAKDRGAVVIGSILGHSASEITYIGKKVESYGVDAIEMSLFSPHGEGIDGIVDSPEGLYVFTKALTESVNIPVIVKLSANVLNIGKLAREAKRGGAAALSGIDTVRAIPGVDLYTRKALLPTYGGYSGEGIRPIAFAALASMVQATNLPVSGVGGVSKGEHVLEFSMLGAVTVQLCSSLMIHGYSHLKTILKELEDLMKNLNIESLDEVRGKALESLLSFEEIPKEPLVAFIKEKEDCNHCMGHCKSACLNRAIIHNDLSYTVNTEKCAGCGLCASVCPEHRISLNYG</sequence>
<dbReference type="Gene3D" id="3.20.20.70">
    <property type="entry name" value="Aldolase class I"/>
    <property type="match status" value="1"/>
</dbReference>
<evidence type="ECO:0000313" key="15">
    <source>
        <dbReference type="Proteomes" id="UP000199230"/>
    </source>
</evidence>
<keyword evidence="15" id="KW-1185">Reference proteome</keyword>
<evidence type="ECO:0000256" key="9">
    <source>
        <dbReference type="ARBA" id="ARBA00048792"/>
    </source>
</evidence>
<dbReference type="GO" id="GO:0006212">
    <property type="term" value="P:uracil catabolic process"/>
    <property type="evidence" value="ECO:0007669"/>
    <property type="project" value="TreeGrafter"/>
</dbReference>
<reference evidence="14 15" key="1">
    <citation type="submission" date="2016-10" db="EMBL/GenBank/DDBJ databases">
        <authorList>
            <person name="de Groot N.N."/>
        </authorList>
    </citation>
    <scope>NUCLEOTIDE SEQUENCE [LARGE SCALE GENOMIC DNA]</scope>
    <source>
        <strain evidence="14 15">APO</strain>
    </source>
</reference>
<dbReference type="InterPro" id="IPR017900">
    <property type="entry name" value="4Fe4S_Fe_S_CS"/>
</dbReference>
<evidence type="ECO:0000256" key="4">
    <source>
        <dbReference type="ARBA" id="ARBA00023004"/>
    </source>
</evidence>
<dbReference type="GO" id="GO:0004159">
    <property type="term" value="F:dihydropyrimidine dehydrogenase (NAD+) activity"/>
    <property type="evidence" value="ECO:0007669"/>
    <property type="project" value="UniProtKB-EC"/>
</dbReference>
<evidence type="ECO:0000256" key="10">
    <source>
        <dbReference type="ARBA" id="ARBA00049578"/>
    </source>
</evidence>
<evidence type="ECO:0000256" key="2">
    <source>
        <dbReference type="ARBA" id="ARBA00022723"/>
    </source>
</evidence>
<dbReference type="PANTHER" id="PTHR43073:SF2">
    <property type="entry name" value="DIHYDROPYRIMIDINE DEHYDROGENASE [NADP(+)]"/>
    <property type="match status" value="1"/>
</dbReference>
<name>A0A1H3R4A6_9FIRM</name>
<dbReference type="GO" id="GO:0051536">
    <property type="term" value="F:iron-sulfur cluster binding"/>
    <property type="evidence" value="ECO:0007669"/>
    <property type="project" value="UniProtKB-KW"/>
</dbReference>
<dbReference type="Proteomes" id="UP000199230">
    <property type="component" value="Unassembled WGS sequence"/>
</dbReference>
<dbReference type="SUPFAM" id="SSF54862">
    <property type="entry name" value="4Fe-4S ferredoxins"/>
    <property type="match status" value="1"/>
</dbReference>
<dbReference type="AlphaFoldDB" id="A0A1H3R4A6"/>
<comment type="similarity">
    <text evidence="1">Belongs to the dihydropyrimidine dehydrogenase family.</text>
</comment>
<dbReference type="GO" id="GO:0006210">
    <property type="term" value="P:thymine catabolic process"/>
    <property type="evidence" value="ECO:0007669"/>
    <property type="project" value="TreeGrafter"/>
</dbReference>
<dbReference type="STRING" id="159292.SAMN05192546_11210"/>
<evidence type="ECO:0000256" key="6">
    <source>
        <dbReference type="ARBA" id="ARBA00030119"/>
    </source>
</evidence>
<evidence type="ECO:0000256" key="12">
    <source>
        <dbReference type="ARBA" id="ARBA00049728"/>
    </source>
</evidence>
<comment type="function">
    <text evidence="10">Involved in pyrimidine base degradation. Catalyzes physiologically the reduction of uracil to 5,6-dihydrouracil (DHU) by using NADH as a specific cosubstrate. It also catalyzes the reverse reaction and the reduction of thymine to 5,6-dihydrothymine (DHT).</text>
</comment>
<feature type="domain" description="4Fe-4S ferredoxin-type" evidence="13">
    <location>
        <begin position="343"/>
        <end position="372"/>
    </location>
</feature>
<evidence type="ECO:0000256" key="7">
    <source>
        <dbReference type="ARBA" id="ARBA00032722"/>
    </source>
</evidence>
<dbReference type="SUPFAM" id="SSF51395">
    <property type="entry name" value="FMN-linked oxidoreductases"/>
    <property type="match status" value="1"/>
</dbReference>
<dbReference type="GO" id="GO:0046872">
    <property type="term" value="F:metal ion binding"/>
    <property type="evidence" value="ECO:0007669"/>
    <property type="project" value="UniProtKB-KW"/>
</dbReference>
<evidence type="ECO:0000313" key="14">
    <source>
        <dbReference type="EMBL" id="SDZ20672.1"/>
    </source>
</evidence>
<keyword evidence="3" id="KW-0560">Oxidoreductase</keyword>
<dbReference type="OrthoDB" id="9794954at2"/>
<dbReference type="EMBL" id="FNPV01000012">
    <property type="protein sequence ID" value="SDZ20672.1"/>
    <property type="molecule type" value="Genomic_DNA"/>
</dbReference>
<dbReference type="PANTHER" id="PTHR43073">
    <property type="entry name" value="DIHYDROPYRIMIDINE DEHYDROGENASE [NADP(+)]"/>
    <property type="match status" value="1"/>
</dbReference>
<dbReference type="PROSITE" id="PS00198">
    <property type="entry name" value="4FE4S_FER_1"/>
    <property type="match status" value="1"/>
</dbReference>
<keyword evidence="2" id="KW-0479">Metal-binding</keyword>
<dbReference type="EC" id="1.3.1.1" evidence="12"/>
<dbReference type="Pfam" id="PF01180">
    <property type="entry name" value="DHO_dh"/>
    <property type="match status" value="1"/>
</dbReference>
<proteinExistence type="inferred from homology"/>
<evidence type="ECO:0000256" key="3">
    <source>
        <dbReference type="ARBA" id="ARBA00023002"/>
    </source>
</evidence>
<evidence type="ECO:0000256" key="5">
    <source>
        <dbReference type="ARBA" id="ARBA00023014"/>
    </source>
</evidence>
<dbReference type="Pfam" id="PF00037">
    <property type="entry name" value="Fer4"/>
    <property type="match status" value="1"/>
</dbReference>
<gene>
    <name evidence="14" type="ORF">SAMN05192546_11210</name>
</gene>
<keyword evidence="5" id="KW-0411">Iron-sulfur</keyword>
<comment type="subunit">
    <text evidence="11">Heterotetramer of 2 PreA and 2 PreT subunits.</text>
</comment>
<dbReference type="InterPro" id="IPR005720">
    <property type="entry name" value="Dihydroorotate_DH_cat"/>
</dbReference>
<comment type="catalytic activity">
    <reaction evidence="8">
        <text>5,6-dihydrothymine + NAD(+) = thymine + NADH + H(+)</text>
        <dbReference type="Rhea" id="RHEA:28791"/>
        <dbReference type="ChEBI" id="CHEBI:15378"/>
        <dbReference type="ChEBI" id="CHEBI:17821"/>
        <dbReference type="ChEBI" id="CHEBI:27468"/>
        <dbReference type="ChEBI" id="CHEBI:57540"/>
        <dbReference type="ChEBI" id="CHEBI:57945"/>
        <dbReference type="EC" id="1.3.1.1"/>
    </reaction>
</comment>